<reference evidence="2" key="2">
    <citation type="journal article" date="2023" name="Science">
        <title>Genomic signatures of disease resistance in endangered staghorn corals.</title>
        <authorList>
            <person name="Vollmer S.V."/>
            <person name="Selwyn J.D."/>
            <person name="Despard B.A."/>
            <person name="Roesel C.L."/>
        </authorList>
    </citation>
    <scope>NUCLEOTIDE SEQUENCE</scope>
    <source>
        <strain evidence="2">K2</strain>
    </source>
</reference>
<gene>
    <name evidence="2" type="ORF">P5673_000026</name>
</gene>
<name>A0AAD9VGT2_ACRCE</name>
<keyword evidence="1" id="KW-1133">Transmembrane helix</keyword>
<keyword evidence="3" id="KW-1185">Reference proteome</keyword>
<evidence type="ECO:0000313" key="3">
    <source>
        <dbReference type="Proteomes" id="UP001249851"/>
    </source>
</evidence>
<reference evidence="2" key="1">
    <citation type="journal article" date="2023" name="G3 (Bethesda)">
        <title>Whole genome assembly and annotation of the endangered Caribbean coral Acropora cervicornis.</title>
        <authorList>
            <person name="Selwyn J.D."/>
            <person name="Vollmer S.V."/>
        </authorList>
    </citation>
    <scope>NUCLEOTIDE SEQUENCE</scope>
    <source>
        <strain evidence="2">K2</strain>
    </source>
</reference>
<evidence type="ECO:0000256" key="1">
    <source>
        <dbReference type="SAM" id="Phobius"/>
    </source>
</evidence>
<proteinExistence type="predicted"/>
<dbReference type="Proteomes" id="UP001249851">
    <property type="component" value="Unassembled WGS sequence"/>
</dbReference>
<accession>A0AAD9VGT2</accession>
<comment type="caution">
    <text evidence="2">The sequence shown here is derived from an EMBL/GenBank/DDBJ whole genome shotgun (WGS) entry which is preliminary data.</text>
</comment>
<dbReference type="AlphaFoldDB" id="A0AAD9VGT2"/>
<protein>
    <submittedName>
        <fullName evidence="2">Uncharacterized protein</fullName>
    </submittedName>
</protein>
<feature type="transmembrane region" description="Helical" evidence="1">
    <location>
        <begin position="171"/>
        <end position="196"/>
    </location>
</feature>
<dbReference type="EMBL" id="JARQWQ010000001">
    <property type="protein sequence ID" value="KAK2573919.1"/>
    <property type="molecule type" value="Genomic_DNA"/>
</dbReference>
<organism evidence="2 3">
    <name type="scientific">Acropora cervicornis</name>
    <name type="common">Staghorn coral</name>
    <dbReference type="NCBI Taxonomy" id="6130"/>
    <lineage>
        <taxon>Eukaryota</taxon>
        <taxon>Metazoa</taxon>
        <taxon>Cnidaria</taxon>
        <taxon>Anthozoa</taxon>
        <taxon>Hexacorallia</taxon>
        <taxon>Scleractinia</taxon>
        <taxon>Astrocoeniina</taxon>
        <taxon>Acroporidae</taxon>
        <taxon>Acropora</taxon>
    </lineage>
</organism>
<keyword evidence="1" id="KW-0812">Transmembrane</keyword>
<feature type="non-terminal residue" evidence="2">
    <location>
        <position position="1"/>
    </location>
</feature>
<sequence length="286" mass="32375">MSLSHSHTFAELFANIVFNFTRSVAERYDLGESNDVANTIGYYPLEDTGKEWYAQHTGELIYQEYSNSKATSADYLTSSGSLRAQLIDASSTSATTHTPELSPEARDMAWKGLRPSISRTVLNSLSYGFLISVLSATVFGMVSFAVYYFCYQTQLNCELHPKESIPIKLQWLITISEILSVGFLYFWFFIGISFYFRPFQLSGVRKTMVIVSLLFYLLDSIYRLGMQACGISHSKLTVLRRVPAEAIFCLSSCALNCVIKRYFCFGPLIQQVKFMVLFVVPYALTQ</sequence>
<feature type="transmembrane region" description="Helical" evidence="1">
    <location>
        <begin position="125"/>
        <end position="150"/>
    </location>
</feature>
<evidence type="ECO:0000313" key="2">
    <source>
        <dbReference type="EMBL" id="KAK2573919.1"/>
    </source>
</evidence>
<keyword evidence="1" id="KW-0472">Membrane</keyword>
<feature type="transmembrane region" description="Helical" evidence="1">
    <location>
        <begin position="208"/>
        <end position="225"/>
    </location>
</feature>